<dbReference type="SUPFAM" id="SSF159888">
    <property type="entry name" value="YdhG-like"/>
    <property type="match status" value="1"/>
</dbReference>
<evidence type="ECO:0000313" key="2">
    <source>
        <dbReference type="EMBL" id="MEJ8847863.1"/>
    </source>
</evidence>
<sequence>MPSHPRPTTIAEYIQAAPPEGQPHLRRLYEILKEVAPEAQEAIKWGTPFFVEPRFLFAFSATKAHLNFTPTEKGLLPFRKELEKHKTTQNMLQVPYKQPLPEDLIRTIAMHRLRVVRERKDDSFW</sequence>
<accession>A0ABU8WJZ9</accession>
<dbReference type="RefSeq" id="WP_340342999.1">
    <property type="nucleotide sequence ID" value="NZ_JBBKZT010000006.1"/>
</dbReference>
<comment type="caution">
    <text evidence="2">The sequence shown here is derived from an EMBL/GenBank/DDBJ whole genome shotgun (WGS) entry which is preliminary data.</text>
</comment>
<name>A0ABU8WJZ9_9BURK</name>
<dbReference type="InterPro" id="IPR014922">
    <property type="entry name" value="YdhG-like"/>
</dbReference>
<dbReference type="Gene3D" id="3.90.1150.200">
    <property type="match status" value="1"/>
</dbReference>
<proteinExistence type="predicted"/>
<dbReference type="Proteomes" id="UP001385892">
    <property type="component" value="Unassembled WGS sequence"/>
</dbReference>
<gene>
    <name evidence="2" type="ORF">WKW82_14475</name>
</gene>
<protein>
    <submittedName>
        <fullName evidence="2">DUF1801 domain-containing protein</fullName>
    </submittedName>
</protein>
<feature type="domain" description="YdhG-like" evidence="1">
    <location>
        <begin position="22"/>
        <end position="109"/>
    </location>
</feature>
<keyword evidence="3" id="KW-1185">Reference proteome</keyword>
<dbReference type="EMBL" id="JBBKZT010000006">
    <property type="protein sequence ID" value="MEJ8847863.1"/>
    <property type="molecule type" value="Genomic_DNA"/>
</dbReference>
<evidence type="ECO:0000313" key="3">
    <source>
        <dbReference type="Proteomes" id="UP001385892"/>
    </source>
</evidence>
<organism evidence="2 3">
    <name type="scientific">Variovorax rhizosphaerae</name>
    <dbReference type="NCBI Taxonomy" id="1836200"/>
    <lineage>
        <taxon>Bacteria</taxon>
        <taxon>Pseudomonadati</taxon>
        <taxon>Pseudomonadota</taxon>
        <taxon>Betaproteobacteria</taxon>
        <taxon>Burkholderiales</taxon>
        <taxon>Comamonadaceae</taxon>
        <taxon>Variovorax</taxon>
    </lineage>
</organism>
<reference evidence="2 3" key="1">
    <citation type="submission" date="2024-03" db="EMBL/GenBank/DDBJ databases">
        <title>Novel species of the genus Variovorax.</title>
        <authorList>
            <person name="Liu Q."/>
            <person name="Xin Y.-H."/>
        </authorList>
    </citation>
    <scope>NUCLEOTIDE SEQUENCE [LARGE SCALE GENOMIC DNA]</scope>
    <source>
        <strain evidence="2 3">KACC 18900</strain>
    </source>
</reference>
<evidence type="ECO:0000259" key="1">
    <source>
        <dbReference type="Pfam" id="PF08818"/>
    </source>
</evidence>
<dbReference type="Pfam" id="PF08818">
    <property type="entry name" value="DUF1801"/>
    <property type="match status" value="1"/>
</dbReference>